<dbReference type="GO" id="GO:0055129">
    <property type="term" value="P:L-proline biosynthetic process"/>
    <property type="evidence" value="ECO:0007669"/>
    <property type="project" value="UniProtKB-UniRule"/>
</dbReference>
<dbReference type="PANTHER" id="PTHR11645:SF0">
    <property type="entry name" value="PYRROLINE-5-CARBOXYLATE REDUCTASE 3"/>
    <property type="match status" value="1"/>
</dbReference>
<dbReference type="Pfam" id="PF14748">
    <property type="entry name" value="P5CR_dimer"/>
    <property type="match status" value="1"/>
</dbReference>
<accession>A0ABD5P0D5</accession>
<evidence type="ECO:0000256" key="5">
    <source>
        <dbReference type="NCBIfam" id="TIGR00112"/>
    </source>
</evidence>
<comment type="catalytic activity">
    <reaction evidence="4">
        <text>L-proline + NADP(+) = (S)-1-pyrroline-5-carboxylate + NADPH + 2 H(+)</text>
        <dbReference type="Rhea" id="RHEA:14109"/>
        <dbReference type="ChEBI" id="CHEBI:15378"/>
        <dbReference type="ChEBI" id="CHEBI:17388"/>
        <dbReference type="ChEBI" id="CHEBI:57783"/>
        <dbReference type="ChEBI" id="CHEBI:58349"/>
        <dbReference type="ChEBI" id="CHEBI:60039"/>
        <dbReference type="EC" id="1.5.1.2"/>
    </reaction>
</comment>
<dbReference type="InterPro" id="IPR036291">
    <property type="entry name" value="NAD(P)-bd_dom_sf"/>
</dbReference>
<dbReference type="EC" id="1.5.1.2" evidence="4 5"/>
<dbReference type="InterPro" id="IPR029036">
    <property type="entry name" value="P5CR_dimer"/>
</dbReference>
<comment type="similarity">
    <text evidence="1 4">Belongs to the pyrroline-5-carboxylate reductase family.</text>
</comment>
<dbReference type="GeneID" id="71856346"/>
<comment type="function">
    <text evidence="4">Catalyzes the reduction of 1-pyrroline-5-carboxylate (PCA) to L-proline.</text>
</comment>
<evidence type="ECO:0000313" key="9">
    <source>
        <dbReference type="EMBL" id="MFC4247793.1"/>
    </source>
</evidence>
<dbReference type="SUPFAM" id="SSF48179">
    <property type="entry name" value="6-phosphogluconate dehydrogenase C-terminal domain-like"/>
    <property type="match status" value="1"/>
</dbReference>
<dbReference type="HAMAP" id="MF_01925">
    <property type="entry name" value="P5C_reductase"/>
    <property type="match status" value="1"/>
</dbReference>
<evidence type="ECO:0000259" key="7">
    <source>
        <dbReference type="Pfam" id="PF03807"/>
    </source>
</evidence>
<evidence type="ECO:0000256" key="1">
    <source>
        <dbReference type="ARBA" id="ARBA00005525"/>
    </source>
</evidence>
<evidence type="ECO:0000256" key="3">
    <source>
        <dbReference type="ARBA" id="ARBA00023002"/>
    </source>
</evidence>
<evidence type="ECO:0000313" key="10">
    <source>
        <dbReference type="Proteomes" id="UP001595821"/>
    </source>
</evidence>
<feature type="binding site" evidence="6">
    <location>
        <begin position="64"/>
        <end position="67"/>
    </location>
    <ligand>
        <name>NADP(+)</name>
        <dbReference type="ChEBI" id="CHEBI:58349"/>
    </ligand>
</feature>
<reference evidence="9 10" key="1">
    <citation type="journal article" date="2014" name="Int. J. Syst. Evol. Microbiol.">
        <title>Complete genome sequence of Corynebacterium casei LMG S-19264T (=DSM 44701T), isolated from a smear-ripened cheese.</title>
        <authorList>
            <consortium name="US DOE Joint Genome Institute (JGI-PGF)"/>
            <person name="Walter F."/>
            <person name="Albersmeier A."/>
            <person name="Kalinowski J."/>
            <person name="Ruckert C."/>
        </authorList>
    </citation>
    <scope>NUCLEOTIDE SEQUENCE [LARGE SCALE GENOMIC DNA]</scope>
    <source>
        <strain evidence="9 10">IBRC-M 10912</strain>
    </source>
</reference>
<feature type="domain" description="Pyrroline-5-carboxylate reductase dimerisation" evidence="8">
    <location>
        <begin position="147"/>
        <end position="251"/>
    </location>
</feature>
<dbReference type="FunFam" id="1.10.3730.10:FF:000001">
    <property type="entry name" value="Pyrroline-5-carboxylate reductase"/>
    <property type="match status" value="1"/>
</dbReference>
<dbReference type="GO" id="GO:0005737">
    <property type="term" value="C:cytoplasm"/>
    <property type="evidence" value="ECO:0007669"/>
    <property type="project" value="UniProtKB-SubCell"/>
</dbReference>
<evidence type="ECO:0000256" key="4">
    <source>
        <dbReference type="HAMAP-Rule" id="MF_01925"/>
    </source>
</evidence>
<dbReference type="NCBIfam" id="TIGR00112">
    <property type="entry name" value="proC"/>
    <property type="match status" value="1"/>
</dbReference>
<dbReference type="SUPFAM" id="SSF51735">
    <property type="entry name" value="NAD(P)-binding Rossmann-fold domains"/>
    <property type="match status" value="1"/>
</dbReference>
<sequence>MTDVSVIGCGNMGGALLKGLSRAGNHTLTACDLDPDALESVAEYCTTTTSDPDVAAEADVVVVAVKPDIVGAVLEDLDLTAEQTLVSIAAGVSTDYLEERTDATVVRVMPNLAAETGNMAAAVTEHSVDDDVRELLDDVGEFVEIDEAQMDVATAVNGSGPAFVFYLLDAMKQAGVEGGLDDEQAETLAAQTFKGAAETVLRSDESVDDLIDAVCSPKGTTIEGMEVLWDSDVDEVIVDAVAAAEERSKELSTDVGAVTHE</sequence>
<dbReference type="Gene3D" id="1.10.3730.10">
    <property type="entry name" value="ProC C-terminal domain-like"/>
    <property type="match status" value="1"/>
</dbReference>
<evidence type="ECO:0000259" key="8">
    <source>
        <dbReference type="Pfam" id="PF14748"/>
    </source>
</evidence>
<dbReference type="EMBL" id="JBHSDJ010000098">
    <property type="protein sequence ID" value="MFC4247793.1"/>
    <property type="molecule type" value="Genomic_DNA"/>
</dbReference>
<dbReference type="InterPro" id="IPR008927">
    <property type="entry name" value="6-PGluconate_DH-like_C_sf"/>
</dbReference>
<keyword evidence="3 4" id="KW-0560">Oxidoreductase</keyword>
<proteinExistence type="inferred from homology"/>
<evidence type="ECO:0000256" key="2">
    <source>
        <dbReference type="ARBA" id="ARBA00022857"/>
    </source>
</evidence>
<protein>
    <recommendedName>
        <fullName evidence="4 5">Pyrroline-5-carboxylate reductase</fullName>
        <shortName evidence="4">P5C reductase</shortName>
        <shortName evidence="4">P5CR</shortName>
        <ecNumber evidence="4 5">1.5.1.2</ecNumber>
    </recommendedName>
    <alternativeName>
        <fullName evidence="4">PCA reductase</fullName>
    </alternativeName>
</protein>
<keyword evidence="4" id="KW-0641">Proline biosynthesis</keyword>
<dbReference type="Gene3D" id="3.40.50.720">
    <property type="entry name" value="NAD(P)-binding Rossmann-like Domain"/>
    <property type="match status" value="1"/>
</dbReference>
<dbReference type="Pfam" id="PF03807">
    <property type="entry name" value="F420_oxidored"/>
    <property type="match status" value="1"/>
</dbReference>
<dbReference type="InterPro" id="IPR028939">
    <property type="entry name" value="P5C_Rdtase_cat_N"/>
</dbReference>
<gene>
    <name evidence="4 9" type="primary">proC</name>
    <name evidence="9" type="ORF">ACFOZ7_12635</name>
</gene>
<evidence type="ECO:0000256" key="6">
    <source>
        <dbReference type="PIRSR" id="PIRSR000193-1"/>
    </source>
</evidence>
<keyword evidence="2 4" id="KW-0521">NADP</keyword>
<keyword evidence="4" id="KW-0028">Amino-acid biosynthesis</keyword>
<comment type="pathway">
    <text evidence="4">Amino-acid biosynthesis; L-proline biosynthesis; L-proline from L-glutamate 5-semialdehyde: step 1/1.</text>
</comment>
<feature type="domain" description="Pyrroline-5-carboxylate reductase catalytic N-terminal" evidence="7">
    <location>
        <begin position="4"/>
        <end position="91"/>
    </location>
</feature>
<dbReference type="AlphaFoldDB" id="A0ABD5P0D5"/>
<name>A0ABD5P0D5_9EURY</name>
<dbReference type="PIRSF" id="PIRSF000193">
    <property type="entry name" value="Pyrrol-5-carb_rd"/>
    <property type="match status" value="1"/>
</dbReference>
<dbReference type="Proteomes" id="UP001595821">
    <property type="component" value="Unassembled WGS sequence"/>
</dbReference>
<organism evidence="9 10">
    <name type="scientific">Natribaculum luteum</name>
    <dbReference type="NCBI Taxonomy" id="1586232"/>
    <lineage>
        <taxon>Archaea</taxon>
        <taxon>Methanobacteriati</taxon>
        <taxon>Methanobacteriota</taxon>
        <taxon>Stenosarchaea group</taxon>
        <taxon>Halobacteria</taxon>
        <taxon>Halobacteriales</taxon>
        <taxon>Natrialbaceae</taxon>
        <taxon>Natribaculum</taxon>
    </lineage>
</organism>
<comment type="catalytic activity">
    <reaction evidence="4">
        <text>L-proline + NAD(+) = (S)-1-pyrroline-5-carboxylate + NADH + 2 H(+)</text>
        <dbReference type="Rhea" id="RHEA:14105"/>
        <dbReference type="ChEBI" id="CHEBI:15378"/>
        <dbReference type="ChEBI" id="CHEBI:17388"/>
        <dbReference type="ChEBI" id="CHEBI:57540"/>
        <dbReference type="ChEBI" id="CHEBI:57945"/>
        <dbReference type="ChEBI" id="CHEBI:60039"/>
        <dbReference type="EC" id="1.5.1.2"/>
    </reaction>
</comment>
<dbReference type="GO" id="GO:0004735">
    <property type="term" value="F:pyrroline-5-carboxylate reductase activity"/>
    <property type="evidence" value="ECO:0007669"/>
    <property type="project" value="UniProtKB-UniRule"/>
</dbReference>
<keyword evidence="4" id="KW-0963">Cytoplasm</keyword>
<dbReference type="RefSeq" id="WP_265781590.1">
    <property type="nucleotide sequence ID" value="NZ_CP095398.1"/>
</dbReference>
<comment type="caution">
    <text evidence="9">The sequence shown here is derived from an EMBL/GenBank/DDBJ whole genome shotgun (WGS) entry which is preliminary data.</text>
</comment>
<comment type="subcellular location">
    <subcellularLocation>
        <location evidence="4">Cytoplasm</location>
    </subcellularLocation>
</comment>
<dbReference type="PANTHER" id="PTHR11645">
    <property type="entry name" value="PYRROLINE-5-CARBOXYLATE REDUCTASE"/>
    <property type="match status" value="1"/>
</dbReference>
<dbReference type="InterPro" id="IPR000304">
    <property type="entry name" value="Pyrroline-COOH_reductase"/>
</dbReference>
<feature type="binding site" evidence="6">
    <location>
        <begin position="7"/>
        <end position="12"/>
    </location>
    <ligand>
        <name>NADP(+)</name>
        <dbReference type="ChEBI" id="CHEBI:58349"/>
    </ligand>
</feature>